<feature type="transmembrane region" description="Helical" evidence="1">
    <location>
        <begin position="123"/>
        <end position="139"/>
    </location>
</feature>
<dbReference type="RefSeq" id="WP_230499142.1">
    <property type="nucleotide sequence ID" value="NZ_CAKJTG010000053.1"/>
</dbReference>
<feature type="transmembrane region" description="Helical" evidence="1">
    <location>
        <begin position="227"/>
        <end position="249"/>
    </location>
</feature>
<feature type="transmembrane region" description="Helical" evidence="1">
    <location>
        <begin position="73"/>
        <end position="91"/>
    </location>
</feature>
<dbReference type="EMBL" id="CAKJTG010000053">
    <property type="protein sequence ID" value="CAG9610785.1"/>
    <property type="molecule type" value="Genomic_DNA"/>
</dbReference>
<feature type="transmembrane region" description="Helical" evidence="1">
    <location>
        <begin position="159"/>
        <end position="179"/>
    </location>
</feature>
<keyword evidence="3" id="KW-1185">Reference proteome</keyword>
<sequence length="291" mass="33894">MHINSYWYLGLGVLSLILLIYVFIKTRSVRSLFLYLSMVGLGFMIEAVIYNFLHSYQYYPKFIKTDSFYDSNMGAIASNVFALPVVATFIATFRKNWIWILFFVSLFACIEWLFLKLNIYSHNWWRIAFTAIGLPFYFYTAKFLHQKIMLPLNGITHSIVLFFILGPISGNLHISPIMLFGSRHYLPGWFDDPAEDTTAFAAIFYLCACLFYVVVAKLKWKFEWMKYVFAALCMWLANFILKKVGILHSYVWWDLSYYILISIVILKIAIMISKQLTIGPISKGARHLPGN</sequence>
<comment type="caution">
    <text evidence="2">The sequence shown here is derived from an EMBL/GenBank/DDBJ whole genome shotgun (WGS) entry which is preliminary data.</text>
</comment>
<feature type="transmembrane region" description="Helical" evidence="1">
    <location>
        <begin position="6"/>
        <end position="24"/>
    </location>
</feature>
<name>A0A9C7LD65_9BACI</name>
<evidence type="ECO:0000256" key="1">
    <source>
        <dbReference type="SAM" id="Phobius"/>
    </source>
</evidence>
<organism evidence="2 3">
    <name type="scientific">Pseudoneobacillus rhizosphaerae</name>
    <dbReference type="NCBI Taxonomy" id="2880968"/>
    <lineage>
        <taxon>Bacteria</taxon>
        <taxon>Bacillati</taxon>
        <taxon>Bacillota</taxon>
        <taxon>Bacilli</taxon>
        <taxon>Bacillales</taxon>
        <taxon>Bacillaceae</taxon>
        <taxon>Pseudoneobacillus</taxon>
    </lineage>
</organism>
<keyword evidence="1" id="KW-0812">Transmembrane</keyword>
<feature type="transmembrane region" description="Helical" evidence="1">
    <location>
        <begin position="31"/>
        <end position="53"/>
    </location>
</feature>
<reference evidence="2" key="1">
    <citation type="submission" date="2021-10" db="EMBL/GenBank/DDBJ databases">
        <authorList>
            <person name="Criscuolo A."/>
        </authorList>
    </citation>
    <scope>NUCLEOTIDE SEQUENCE</scope>
    <source>
        <strain evidence="2">CIP111885</strain>
    </source>
</reference>
<accession>A0A9C7LD65</accession>
<keyword evidence="1" id="KW-1133">Transmembrane helix</keyword>
<dbReference type="AlphaFoldDB" id="A0A9C7LD65"/>
<dbReference type="Proteomes" id="UP000789845">
    <property type="component" value="Unassembled WGS sequence"/>
</dbReference>
<proteinExistence type="predicted"/>
<evidence type="ECO:0000313" key="2">
    <source>
        <dbReference type="EMBL" id="CAG9610785.1"/>
    </source>
</evidence>
<gene>
    <name evidence="2" type="ORF">NEOCIP111885_04563</name>
</gene>
<keyword evidence="1" id="KW-0472">Membrane</keyword>
<feature type="transmembrane region" description="Helical" evidence="1">
    <location>
        <begin position="255"/>
        <end position="273"/>
    </location>
</feature>
<feature type="transmembrane region" description="Helical" evidence="1">
    <location>
        <begin position="199"/>
        <end position="215"/>
    </location>
</feature>
<feature type="transmembrane region" description="Helical" evidence="1">
    <location>
        <begin position="98"/>
        <end position="117"/>
    </location>
</feature>
<evidence type="ECO:0000313" key="3">
    <source>
        <dbReference type="Proteomes" id="UP000789845"/>
    </source>
</evidence>
<protein>
    <submittedName>
        <fullName evidence="2">Uncharacterized protein</fullName>
    </submittedName>
</protein>